<accession>A0A7G9RC32</accession>
<dbReference type="EMBL" id="CP060713">
    <property type="protein sequence ID" value="QNN53157.1"/>
    <property type="molecule type" value="Genomic_DNA"/>
</dbReference>
<reference evidence="2 3" key="1">
    <citation type="submission" date="2020-08" db="EMBL/GenBank/DDBJ databases">
        <title>Genome sequence of Nocardioides mesophilus KACC 16243T.</title>
        <authorList>
            <person name="Hyun D.-W."/>
            <person name="Bae J.-W."/>
        </authorList>
    </citation>
    <scope>NUCLEOTIDE SEQUENCE [LARGE SCALE GENOMIC DNA]</scope>
    <source>
        <strain evidence="2 3">KACC 16243</strain>
    </source>
</reference>
<feature type="domain" description="Flp pilus assembly protein RcpC/CpaB" evidence="1">
    <location>
        <begin position="106"/>
        <end position="211"/>
    </location>
</feature>
<dbReference type="NCBIfam" id="TIGR03177">
    <property type="entry name" value="pilus_cpaB"/>
    <property type="match status" value="1"/>
</dbReference>
<name>A0A7G9RC32_9ACTN</name>
<organism evidence="2 3">
    <name type="scientific">Nocardioides mesophilus</name>
    <dbReference type="NCBI Taxonomy" id="433659"/>
    <lineage>
        <taxon>Bacteria</taxon>
        <taxon>Bacillati</taxon>
        <taxon>Actinomycetota</taxon>
        <taxon>Actinomycetes</taxon>
        <taxon>Propionibacteriales</taxon>
        <taxon>Nocardioidaceae</taxon>
        <taxon>Nocardioides</taxon>
    </lineage>
</organism>
<proteinExistence type="predicted"/>
<dbReference type="AlphaFoldDB" id="A0A7G9RC32"/>
<evidence type="ECO:0000313" key="2">
    <source>
        <dbReference type="EMBL" id="QNN53157.1"/>
    </source>
</evidence>
<dbReference type="Pfam" id="PF16976">
    <property type="entry name" value="RcpC"/>
    <property type="match status" value="1"/>
</dbReference>
<dbReference type="RefSeq" id="WP_187578999.1">
    <property type="nucleotide sequence ID" value="NZ_CP060713.1"/>
</dbReference>
<sequence>MAALVAALGSTMVFLYVRSADNRALASAAPVQVLQAVAQINPGETLEAAQAAGKLELGEVPSKDVLPGAVNTIDGLGTLTALSPIYPKEQIISAKFGTPGQQDLLTVPDGKIAISVTLSDTGRVAGFVSPGDDVAIFLNGDIGGGQQGVRLLLPSVQVVAIGATTVISTTTTNPAGAQTTEQLPKTLFTLAVEQDEAERIMLASTTGALTFGYLNDKSKVKPGPGVTSDNLFR</sequence>
<evidence type="ECO:0000313" key="3">
    <source>
        <dbReference type="Proteomes" id="UP000515947"/>
    </source>
</evidence>
<evidence type="ECO:0000259" key="1">
    <source>
        <dbReference type="Pfam" id="PF16976"/>
    </source>
</evidence>
<gene>
    <name evidence="2" type="primary">cpaB</name>
    <name evidence="2" type="ORF">H9L09_01275</name>
</gene>
<dbReference type="Proteomes" id="UP000515947">
    <property type="component" value="Chromosome"/>
</dbReference>
<dbReference type="KEGG" id="nmes:H9L09_01275"/>
<keyword evidence="3" id="KW-1185">Reference proteome</keyword>
<protein>
    <submittedName>
        <fullName evidence="2">Flp pilus assembly protein CpaB</fullName>
    </submittedName>
</protein>
<dbReference type="InterPro" id="IPR031571">
    <property type="entry name" value="RcpC_dom"/>
</dbReference>
<dbReference type="InterPro" id="IPR017592">
    <property type="entry name" value="Pilus_assmbl_Flp-typ_CpaB"/>
</dbReference>